<organism evidence="1 2">
    <name type="scientific">Sphingomonas aurantiaca</name>
    <dbReference type="NCBI Taxonomy" id="185949"/>
    <lineage>
        <taxon>Bacteria</taxon>
        <taxon>Pseudomonadati</taxon>
        <taxon>Pseudomonadota</taxon>
        <taxon>Alphaproteobacteria</taxon>
        <taxon>Sphingomonadales</taxon>
        <taxon>Sphingomonadaceae</taxon>
        <taxon>Sphingomonas</taxon>
    </lineage>
</organism>
<name>A0A5E7Y9Q0_9SPHN</name>
<evidence type="ECO:0000313" key="1">
    <source>
        <dbReference type="EMBL" id="VVT02676.1"/>
    </source>
</evidence>
<dbReference type="Proteomes" id="UP000326857">
    <property type="component" value="Unassembled WGS sequence"/>
</dbReference>
<gene>
    <name evidence="1" type="ORF">SPHINGO391_350409</name>
</gene>
<reference evidence="1 2" key="1">
    <citation type="submission" date="2019-09" db="EMBL/GenBank/DDBJ databases">
        <authorList>
            <person name="Dittami M. S."/>
        </authorList>
    </citation>
    <scope>NUCLEOTIDE SEQUENCE [LARGE SCALE GENOMIC DNA]</scope>
    <source>
        <strain evidence="1">SPHINGO391</strain>
    </source>
</reference>
<accession>A0A5E7Y9Q0</accession>
<evidence type="ECO:0000313" key="2">
    <source>
        <dbReference type="Proteomes" id="UP000326857"/>
    </source>
</evidence>
<dbReference type="AlphaFoldDB" id="A0A5E7Y9Q0"/>
<sequence>MGPLGAIGRDLVLRFAARREVADRPMRQADAERRARRRHRVEHGGRVVQIMPVRQRGRKEPVAGFELARHGFGNDADVRRPLGADAVPQAAVAREVVIAGEQPPGARIALHPRYRLHDDAILRSLGIEHVACDQDVRGTMLDRGLADRVDRVEPRLAERCTDIAGEAAIGFAELPVGGVNQAEHAGFLVMEGRGGTHPPALLCTGPPS</sequence>
<proteinExistence type="predicted"/>
<protein>
    <submittedName>
        <fullName evidence="1">Uncharacterized protein</fullName>
    </submittedName>
</protein>
<dbReference type="EMBL" id="CABVLI010000029">
    <property type="protein sequence ID" value="VVT02676.1"/>
    <property type="molecule type" value="Genomic_DNA"/>
</dbReference>